<evidence type="ECO:0000259" key="1">
    <source>
        <dbReference type="Pfam" id="PF00884"/>
    </source>
</evidence>
<dbReference type="Pfam" id="PF00884">
    <property type="entry name" value="Sulfatase"/>
    <property type="match status" value="1"/>
</dbReference>
<dbReference type="PANTHER" id="PTHR43751:SF3">
    <property type="entry name" value="SULFATASE N-TERMINAL DOMAIN-CONTAINING PROTEIN"/>
    <property type="match status" value="1"/>
</dbReference>
<dbReference type="AlphaFoldDB" id="X1H1T7"/>
<proteinExistence type="predicted"/>
<name>X1H1T7_9ZZZZ</name>
<sequence length="264" mass="30996">EAEVSQEVPYIKGDEINKKVDEWLSSYIKGGEYRPFFLWLHYMDVHEPYVPERKYVDMVDPSINLSKEEMFDLFKNTLLKRDLSDKDKVELLKKLYFAHVREVDSYVEEFFNILKKLDLLENSVIIMTSDHGDEFGEHGGLSHDGKMYSELINVPFLIFDYQKDKGEVCHTLVSNIDIPPTIVHLFGLEPEENFKGYSVLPLKDYPERGCFGEAIGKKSAHETETDRPIYYYQKKELKIIYREGIDSWEVYDLEKDPQELNNIA</sequence>
<reference evidence="2" key="1">
    <citation type="journal article" date="2014" name="Front. Microbiol.">
        <title>High frequency of phylogenetically diverse reductive dehalogenase-homologous genes in deep subseafloor sedimentary metagenomes.</title>
        <authorList>
            <person name="Kawai M."/>
            <person name="Futagami T."/>
            <person name="Toyoda A."/>
            <person name="Takaki Y."/>
            <person name="Nishi S."/>
            <person name="Hori S."/>
            <person name="Arai W."/>
            <person name="Tsubouchi T."/>
            <person name="Morono Y."/>
            <person name="Uchiyama I."/>
            <person name="Ito T."/>
            <person name="Fujiyama A."/>
            <person name="Inagaki F."/>
            <person name="Takami H."/>
        </authorList>
    </citation>
    <scope>NUCLEOTIDE SEQUENCE</scope>
    <source>
        <strain evidence="2">Expedition CK06-06</strain>
    </source>
</reference>
<feature type="non-terminal residue" evidence="2">
    <location>
        <position position="264"/>
    </location>
</feature>
<dbReference type="Gene3D" id="3.40.720.10">
    <property type="entry name" value="Alkaline Phosphatase, subunit A"/>
    <property type="match status" value="1"/>
</dbReference>
<evidence type="ECO:0000313" key="2">
    <source>
        <dbReference type="EMBL" id="GAH64106.1"/>
    </source>
</evidence>
<gene>
    <name evidence="2" type="ORF">S03H2_48396</name>
</gene>
<organism evidence="2">
    <name type="scientific">marine sediment metagenome</name>
    <dbReference type="NCBI Taxonomy" id="412755"/>
    <lineage>
        <taxon>unclassified sequences</taxon>
        <taxon>metagenomes</taxon>
        <taxon>ecological metagenomes</taxon>
    </lineage>
</organism>
<dbReference type="EMBL" id="BARU01030510">
    <property type="protein sequence ID" value="GAH64106.1"/>
    <property type="molecule type" value="Genomic_DNA"/>
</dbReference>
<dbReference type="InterPro" id="IPR000917">
    <property type="entry name" value="Sulfatase_N"/>
</dbReference>
<dbReference type="InterPro" id="IPR017850">
    <property type="entry name" value="Alkaline_phosphatase_core_sf"/>
</dbReference>
<comment type="caution">
    <text evidence="2">The sequence shown here is derived from an EMBL/GenBank/DDBJ whole genome shotgun (WGS) entry which is preliminary data.</text>
</comment>
<feature type="domain" description="Sulfatase N-terminal" evidence="1">
    <location>
        <begin position="18"/>
        <end position="187"/>
    </location>
</feature>
<dbReference type="PANTHER" id="PTHR43751">
    <property type="entry name" value="SULFATASE"/>
    <property type="match status" value="1"/>
</dbReference>
<dbReference type="InterPro" id="IPR052701">
    <property type="entry name" value="GAG_Ulvan_Degrading_Sulfatases"/>
</dbReference>
<accession>X1H1T7</accession>
<feature type="non-terminal residue" evidence="2">
    <location>
        <position position="1"/>
    </location>
</feature>
<dbReference type="SUPFAM" id="SSF53649">
    <property type="entry name" value="Alkaline phosphatase-like"/>
    <property type="match status" value="1"/>
</dbReference>
<protein>
    <recommendedName>
        <fullName evidence="1">Sulfatase N-terminal domain-containing protein</fullName>
    </recommendedName>
</protein>